<dbReference type="EMBL" id="CP042806">
    <property type="protein sequence ID" value="QEE30568.1"/>
    <property type="molecule type" value="Genomic_DNA"/>
</dbReference>
<evidence type="ECO:0000313" key="2">
    <source>
        <dbReference type="EMBL" id="QEE30568.1"/>
    </source>
</evidence>
<dbReference type="InterPro" id="IPR010195">
    <property type="entry name" value="Uncharacterised_peroxidase-rel"/>
</dbReference>
<dbReference type="NCBIfam" id="TIGR01926">
    <property type="entry name" value="peroxid_rel"/>
    <property type="match status" value="1"/>
</dbReference>
<name>A0A5B9EEJ2_9BACT</name>
<reference evidence="2 3" key="1">
    <citation type="submission" date="2019-08" db="EMBL/GenBank/DDBJ databases">
        <title>Complete genome sequence of Terriglobus albidus strain ORNL.</title>
        <authorList>
            <person name="Podar M."/>
        </authorList>
    </citation>
    <scope>NUCLEOTIDE SEQUENCE [LARGE SCALE GENOMIC DNA]</scope>
    <source>
        <strain evidence="2 3">ORNL</strain>
    </source>
</reference>
<accession>A0A5B9EEJ2</accession>
<protein>
    <submittedName>
        <fullName evidence="2">Peroxidase-related enzyme</fullName>
    </submittedName>
</protein>
<keyword evidence="2" id="KW-0575">Peroxidase</keyword>
<evidence type="ECO:0000259" key="1">
    <source>
        <dbReference type="Pfam" id="PF02627"/>
    </source>
</evidence>
<dbReference type="KEGG" id="talb:FTW19_22815"/>
<dbReference type="InterPro" id="IPR004675">
    <property type="entry name" value="AhpD_core"/>
</dbReference>
<feature type="domain" description="Carboxymuconolactone decarboxylase-like" evidence="1">
    <location>
        <begin position="41"/>
        <end position="94"/>
    </location>
</feature>
<dbReference type="GO" id="GO:0051920">
    <property type="term" value="F:peroxiredoxin activity"/>
    <property type="evidence" value="ECO:0007669"/>
    <property type="project" value="InterPro"/>
</dbReference>
<dbReference type="Proteomes" id="UP000321820">
    <property type="component" value="Chromosome"/>
</dbReference>
<dbReference type="SUPFAM" id="SSF69118">
    <property type="entry name" value="AhpD-like"/>
    <property type="match status" value="1"/>
</dbReference>
<keyword evidence="2" id="KW-0560">Oxidoreductase</keyword>
<dbReference type="InterPro" id="IPR003779">
    <property type="entry name" value="CMD-like"/>
</dbReference>
<dbReference type="PANTHER" id="PTHR35446:SF3">
    <property type="entry name" value="CMD DOMAIN-CONTAINING PROTEIN"/>
    <property type="match status" value="1"/>
</dbReference>
<dbReference type="InterPro" id="IPR029032">
    <property type="entry name" value="AhpD-like"/>
</dbReference>
<keyword evidence="3" id="KW-1185">Reference proteome</keyword>
<dbReference type="PANTHER" id="PTHR35446">
    <property type="entry name" value="SI:CH211-175M2.5"/>
    <property type="match status" value="1"/>
</dbReference>
<dbReference type="Gene3D" id="1.20.1290.10">
    <property type="entry name" value="AhpD-like"/>
    <property type="match status" value="1"/>
</dbReference>
<evidence type="ECO:0000313" key="3">
    <source>
        <dbReference type="Proteomes" id="UP000321820"/>
    </source>
</evidence>
<gene>
    <name evidence="2" type="ORF">FTW19_22815</name>
</gene>
<dbReference type="OrthoDB" id="9801997at2"/>
<dbReference type="AlphaFoldDB" id="A0A5B9EEJ2"/>
<proteinExistence type="predicted"/>
<sequence length="178" mass="19264">MARIELPIRDQAPAETQRILDEMEQRLGFLSNGLRLLSLSPRVLQAYVDLQTTMSHVLDAKTREAVALAVSMANGCKYCVANHCFITHANSQTAGDEISLNLEGKSSDPKRAAAAAFAKRIIDTHGKVSDADLAAVRVAGYSDAQIVELTALTARYTLTNFLNNMADVEIDIPAMSSV</sequence>
<dbReference type="RefSeq" id="WP_147649880.1">
    <property type="nucleotide sequence ID" value="NZ_CP042806.1"/>
</dbReference>
<dbReference type="Pfam" id="PF02627">
    <property type="entry name" value="CMD"/>
    <property type="match status" value="1"/>
</dbReference>
<dbReference type="NCBIfam" id="TIGR00778">
    <property type="entry name" value="ahpD_dom"/>
    <property type="match status" value="1"/>
</dbReference>
<organism evidence="2 3">
    <name type="scientific">Terriglobus albidus</name>
    <dbReference type="NCBI Taxonomy" id="1592106"/>
    <lineage>
        <taxon>Bacteria</taxon>
        <taxon>Pseudomonadati</taxon>
        <taxon>Acidobacteriota</taxon>
        <taxon>Terriglobia</taxon>
        <taxon>Terriglobales</taxon>
        <taxon>Acidobacteriaceae</taxon>
        <taxon>Terriglobus</taxon>
    </lineage>
</organism>